<gene>
    <name evidence="1" type="ORF">OR61_07470</name>
</gene>
<name>A0AAJ0IZS2_9XANT</name>
<evidence type="ECO:0000313" key="2">
    <source>
        <dbReference type="Proteomes" id="UP000030969"/>
    </source>
</evidence>
<dbReference type="EMBL" id="JSYJ01000033">
    <property type="protein sequence ID" value="KHM96020.1"/>
    <property type="molecule type" value="Genomic_DNA"/>
</dbReference>
<protein>
    <submittedName>
        <fullName evidence="1">Uncharacterized protein</fullName>
    </submittedName>
</protein>
<sequence length="61" mass="6304">MQREQEAPLLKLSVPGEGLIECAAAETIYRIGAATAASCPSVVASRGRSASSRSSARDNVL</sequence>
<dbReference type="Proteomes" id="UP000030969">
    <property type="component" value="Unassembled WGS sequence"/>
</dbReference>
<dbReference type="AlphaFoldDB" id="A0AAJ0IZS2"/>
<reference evidence="1 2" key="1">
    <citation type="submission" date="2014-11" db="EMBL/GenBank/DDBJ databases">
        <title>Draft Genome Sequences of Xanthomonas vesicatoria Strains from the Balkan Peninsula.</title>
        <authorList>
            <person name="Vancheva T."/>
            <person name="Lefeuvre P."/>
            <person name="Bogatzevska N."/>
            <person name="Moncheva P."/>
            <person name="Koebnik R."/>
        </authorList>
    </citation>
    <scope>NUCLEOTIDE SEQUENCE [LARGE SCALE GENOMIC DNA]</scope>
    <source>
        <strain evidence="1 2">53M</strain>
    </source>
</reference>
<organism evidence="1 2">
    <name type="scientific">Xanthomonas vesicatoria</name>
    <dbReference type="NCBI Taxonomy" id="56460"/>
    <lineage>
        <taxon>Bacteria</taxon>
        <taxon>Pseudomonadati</taxon>
        <taxon>Pseudomonadota</taxon>
        <taxon>Gammaproteobacteria</taxon>
        <taxon>Lysobacterales</taxon>
        <taxon>Lysobacteraceae</taxon>
        <taxon>Xanthomonas</taxon>
    </lineage>
</organism>
<proteinExistence type="predicted"/>
<evidence type="ECO:0000313" key="1">
    <source>
        <dbReference type="EMBL" id="KHM96020.1"/>
    </source>
</evidence>
<comment type="caution">
    <text evidence="1">The sequence shown here is derived from an EMBL/GenBank/DDBJ whole genome shotgun (WGS) entry which is preliminary data.</text>
</comment>
<accession>A0AAJ0IZS2</accession>